<dbReference type="InterPro" id="IPR002563">
    <property type="entry name" value="Flavin_Rdtase-like_dom"/>
</dbReference>
<keyword evidence="6" id="KW-1185">Reference proteome</keyword>
<keyword evidence="2" id="KW-0560">Oxidoreductase</keyword>
<dbReference type="Proteomes" id="UP000006078">
    <property type="component" value="Unassembled WGS sequence"/>
</dbReference>
<dbReference type="PANTHER" id="PTHR30466">
    <property type="entry name" value="FLAVIN REDUCTASE"/>
    <property type="match status" value="1"/>
</dbReference>
<dbReference type="STRING" id="29321.AAV33_07160"/>
<dbReference type="EMBL" id="AHAE01000047">
    <property type="protein sequence ID" value="EJZ82015.1"/>
    <property type="molecule type" value="Genomic_DNA"/>
</dbReference>
<comment type="caution">
    <text evidence="4">The sequence shown here is derived from an EMBL/GenBank/DDBJ whole genome shotgun (WGS) entry which is preliminary data.</text>
</comment>
<evidence type="ECO:0000313" key="7">
    <source>
        <dbReference type="Proteomes" id="UP000011016"/>
    </source>
</evidence>
<protein>
    <submittedName>
        <fullName evidence="4">Flavin reductase domain-containing protein</fullName>
    </submittedName>
</protein>
<dbReference type="Pfam" id="PF01613">
    <property type="entry name" value="Flavin_Reduct"/>
    <property type="match status" value="1"/>
</dbReference>
<dbReference type="EMBL" id="CAJZ01000068">
    <property type="protein sequence ID" value="CCI83213.1"/>
    <property type="molecule type" value="Genomic_DNA"/>
</dbReference>
<dbReference type="PANTHER" id="PTHR30466:SF11">
    <property type="entry name" value="FLAVIN-DEPENDENT MONOOXYGENASE, REDUCTASE SUBUNIT HSAB"/>
    <property type="match status" value="1"/>
</dbReference>
<organism evidence="4 7">
    <name type="scientific">Corynebacterium otitidis ATCC 51513</name>
    <dbReference type="NCBI Taxonomy" id="883169"/>
    <lineage>
        <taxon>Bacteria</taxon>
        <taxon>Bacillati</taxon>
        <taxon>Actinomycetota</taxon>
        <taxon>Actinomycetes</taxon>
        <taxon>Mycobacteriales</taxon>
        <taxon>Corynebacteriaceae</taxon>
        <taxon>Corynebacterium</taxon>
    </lineage>
</organism>
<gene>
    <name evidence="4" type="ORF">BN46_0473</name>
    <name evidence="5" type="ORF">HMPREF9719_01087</name>
</gene>
<name>I7IWS7_9CORY</name>
<accession>I7IWS7</accession>
<evidence type="ECO:0000256" key="2">
    <source>
        <dbReference type="ARBA" id="ARBA00023002"/>
    </source>
</evidence>
<dbReference type="InterPro" id="IPR050268">
    <property type="entry name" value="NADH-dep_flavin_reductase"/>
</dbReference>
<evidence type="ECO:0000313" key="5">
    <source>
        <dbReference type="EMBL" id="EJZ82015.1"/>
    </source>
</evidence>
<reference evidence="5 6" key="2">
    <citation type="submission" date="2012-08" db="EMBL/GenBank/DDBJ databases">
        <title>The Genome Sequence of Turicella otitidis ATCC 51513.</title>
        <authorList>
            <consortium name="The Broad Institute Genome Sequencing Platform"/>
            <person name="Earl A."/>
            <person name="Ward D."/>
            <person name="Feldgarden M."/>
            <person name="Gevers D."/>
            <person name="Huys G."/>
            <person name="Walker B."/>
            <person name="Young S.K."/>
            <person name="Zeng Q."/>
            <person name="Gargeya S."/>
            <person name="Fitzgerald M."/>
            <person name="Haas B."/>
            <person name="Abouelleil A."/>
            <person name="Alvarado L."/>
            <person name="Arachchi H.M."/>
            <person name="Berlin A.M."/>
            <person name="Chapman S.B."/>
            <person name="Goldberg J."/>
            <person name="Griggs A."/>
            <person name="Gujja S."/>
            <person name="Hansen M."/>
            <person name="Howarth C."/>
            <person name="Imamovic A."/>
            <person name="Larimer J."/>
            <person name="McCowen C."/>
            <person name="Montmayeur A."/>
            <person name="Murphy C."/>
            <person name="Neiman D."/>
            <person name="Pearson M."/>
            <person name="Priest M."/>
            <person name="Roberts A."/>
            <person name="Saif S."/>
            <person name="Shea T."/>
            <person name="Sisk P."/>
            <person name="Sykes S."/>
            <person name="Wortman J."/>
            <person name="Nusbaum C."/>
            <person name="Birren B."/>
        </authorList>
    </citation>
    <scope>NUCLEOTIDE SEQUENCE [LARGE SCALE GENOMIC DNA]</scope>
    <source>
        <strain evidence="5 6">ATCC 51513</strain>
    </source>
</reference>
<dbReference type="HOGENOM" id="CLU_059021_1_3_11"/>
<reference evidence="4 7" key="1">
    <citation type="journal article" date="2012" name="J. Bacteriol.">
        <title>Draft Genome Sequence of Turicella otitidis ATCC 51513, Isolated from Middle Ear Fluid from a Child with Otitis Media.</title>
        <authorList>
            <person name="Brinkrolf K."/>
            <person name="Schneider J."/>
            <person name="Knecht M."/>
            <person name="Ruckert C."/>
            <person name="Tauch A."/>
        </authorList>
    </citation>
    <scope>NUCLEOTIDE SEQUENCE [LARGE SCALE GENOMIC DNA]</scope>
    <source>
        <strain evidence="4 7">ATCC 51513</strain>
    </source>
</reference>
<dbReference type="OrthoDB" id="9792858at2"/>
<dbReference type="Gene3D" id="2.30.110.10">
    <property type="entry name" value="Electron Transport, Fmn-binding Protein, Chain A"/>
    <property type="match status" value="1"/>
</dbReference>
<dbReference type="GO" id="GO:0042602">
    <property type="term" value="F:riboflavin reductase (NADPH) activity"/>
    <property type="evidence" value="ECO:0007669"/>
    <property type="project" value="TreeGrafter"/>
</dbReference>
<evidence type="ECO:0000256" key="1">
    <source>
        <dbReference type="ARBA" id="ARBA00008898"/>
    </source>
</evidence>
<dbReference type="InterPro" id="IPR012349">
    <property type="entry name" value="Split_barrel_FMN-bd"/>
</dbReference>
<dbReference type="Proteomes" id="UP000011016">
    <property type="component" value="Unassembled WGS sequence"/>
</dbReference>
<sequence length="173" mass="18406">MSTAFASPAAIRPKSDHWLARLGGETIMRQVPTPVVAVGALVDGKPVGMVVGSFVVVSFDPTVVSLSAKLTSGTWPLLRDAERIGLSVLTDEHADKVRQLAGPRERRFDGIDWESDGSAVLISDASVQLAGEISDIRAVGDHDLALIEPDVVRDNPGAAPLVYYRSHLDAVRG</sequence>
<dbReference type="eggNOG" id="COG1853">
    <property type="taxonomic scope" value="Bacteria"/>
</dbReference>
<dbReference type="SMART" id="SM00903">
    <property type="entry name" value="Flavin_Reduct"/>
    <property type="match status" value="1"/>
</dbReference>
<comment type="similarity">
    <text evidence="1">Belongs to the non-flavoprotein flavin reductase family.</text>
</comment>
<feature type="domain" description="Flavin reductase like" evidence="3">
    <location>
        <begin position="28"/>
        <end position="170"/>
    </location>
</feature>
<dbReference type="AlphaFoldDB" id="I7IWS7"/>
<evidence type="ECO:0000313" key="6">
    <source>
        <dbReference type="Proteomes" id="UP000006078"/>
    </source>
</evidence>
<dbReference type="RefSeq" id="WP_004600977.1">
    <property type="nucleotide sequence ID" value="NZ_HF541866.1"/>
</dbReference>
<evidence type="ECO:0000313" key="4">
    <source>
        <dbReference type="EMBL" id="CCI83213.1"/>
    </source>
</evidence>
<proteinExistence type="inferred from homology"/>
<dbReference type="GO" id="GO:0010181">
    <property type="term" value="F:FMN binding"/>
    <property type="evidence" value="ECO:0007669"/>
    <property type="project" value="InterPro"/>
</dbReference>
<evidence type="ECO:0000259" key="3">
    <source>
        <dbReference type="SMART" id="SM00903"/>
    </source>
</evidence>
<dbReference type="SUPFAM" id="SSF50475">
    <property type="entry name" value="FMN-binding split barrel"/>
    <property type="match status" value="1"/>
</dbReference>